<dbReference type="InterPro" id="IPR036850">
    <property type="entry name" value="NDK-like_dom_sf"/>
</dbReference>
<evidence type="ECO:0000313" key="5">
    <source>
        <dbReference type="Proteomes" id="UP000190285"/>
    </source>
</evidence>
<comment type="similarity">
    <text evidence="1">Belongs to the NDK family.</text>
</comment>
<evidence type="ECO:0000256" key="1">
    <source>
        <dbReference type="PROSITE-ProRule" id="PRU00706"/>
    </source>
</evidence>
<evidence type="ECO:0000313" key="4">
    <source>
        <dbReference type="EMBL" id="SKC84952.1"/>
    </source>
</evidence>
<feature type="region of interest" description="Disordered" evidence="2">
    <location>
        <begin position="1"/>
        <end position="29"/>
    </location>
</feature>
<reference evidence="4 5" key="1">
    <citation type="submission" date="2017-02" db="EMBL/GenBank/DDBJ databases">
        <authorList>
            <person name="Peterson S.W."/>
        </authorList>
    </citation>
    <scope>NUCLEOTIDE SEQUENCE [LARGE SCALE GENOMIC DNA]</scope>
    <source>
        <strain evidence="4 5">M1</strain>
    </source>
</reference>
<comment type="caution">
    <text evidence="1">Lacks conserved residue(s) required for the propagation of feature annotation.</text>
</comment>
<dbReference type="GO" id="GO:0016301">
    <property type="term" value="F:kinase activity"/>
    <property type="evidence" value="ECO:0007669"/>
    <property type="project" value="UniProtKB-KW"/>
</dbReference>
<keyword evidence="5" id="KW-1185">Reference proteome</keyword>
<dbReference type="EMBL" id="FUZT01000012">
    <property type="protein sequence ID" value="SKC84952.1"/>
    <property type="molecule type" value="Genomic_DNA"/>
</dbReference>
<accession>A0A1T5M9N9</accession>
<evidence type="ECO:0000256" key="2">
    <source>
        <dbReference type="SAM" id="MobiDB-lite"/>
    </source>
</evidence>
<dbReference type="AlphaFoldDB" id="A0A1T5M9N9"/>
<feature type="compositionally biased region" description="Polar residues" evidence="2">
    <location>
        <begin position="16"/>
        <end position="27"/>
    </location>
</feature>
<gene>
    <name evidence="4" type="ORF">SAMN02194393_04312</name>
</gene>
<keyword evidence="4" id="KW-0808">Transferase</keyword>
<name>A0A1T5M9N9_9FIRM</name>
<sequence>MKASKGTIRNKYGKSITENSVHASSDSEAAKKEIKIWFGN</sequence>
<protein>
    <submittedName>
        <fullName evidence="4">Nucleoside diphosphate kinase</fullName>
    </submittedName>
</protein>
<keyword evidence="4" id="KW-0418">Kinase</keyword>
<feature type="domain" description="Nucleoside diphosphate kinase-like" evidence="3">
    <location>
        <begin position="2"/>
        <end position="39"/>
    </location>
</feature>
<dbReference type="InterPro" id="IPR034907">
    <property type="entry name" value="NDK-like_dom"/>
</dbReference>
<dbReference type="STRING" id="36842.SAMN02194393_04312"/>
<dbReference type="Proteomes" id="UP000190285">
    <property type="component" value="Unassembled WGS sequence"/>
</dbReference>
<dbReference type="Pfam" id="PF00334">
    <property type="entry name" value="NDK"/>
    <property type="match status" value="1"/>
</dbReference>
<proteinExistence type="inferred from homology"/>
<dbReference type="PROSITE" id="PS51374">
    <property type="entry name" value="NDPK_LIKE"/>
    <property type="match status" value="1"/>
</dbReference>
<evidence type="ECO:0000259" key="3">
    <source>
        <dbReference type="Pfam" id="PF00334"/>
    </source>
</evidence>
<dbReference type="SUPFAM" id="SSF54919">
    <property type="entry name" value="Nucleoside diphosphate kinase, NDK"/>
    <property type="match status" value="1"/>
</dbReference>
<dbReference type="Gene3D" id="3.30.70.141">
    <property type="entry name" value="Nucleoside diphosphate kinase-like domain"/>
    <property type="match status" value="1"/>
</dbReference>
<organism evidence="4 5">
    <name type="scientific">Maledivibacter halophilus</name>
    <dbReference type="NCBI Taxonomy" id="36842"/>
    <lineage>
        <taxon>Bacteria</taxon>
        <taxon>Bacillati</taxon>
        <taxon>Bacillota</taxon>
        <taxon>Clostridia</taxon>
        <taxon>Peptostreptococcales</taxon>
        <taxon>Caminicellaceae</taxon>
        <taxon>Maledivibacter</taxon>
    </lineage>
</organism>